<evidence type="ECO:0000256" key="2">
    <source>
        <dbReference type="ARBA" id="ARBA00022989"/>
    </source>
</evidence>
<dbReference type="PANTHER" id="PTHR37815:SF3">
    <property type="entry name" value="UPF0397 PROTEIN SPR0429"/>
    <property type="match status" value="1"/>
</dbReference>
<dbReference type="EMBL" id="DVOE01000039">
    <property type="protein sequence ID" value="HIU98732.1"/>
    <property type="molecule type" value="Genomic_DNA"/>
</dbReference>
<reference evidence="4" key="2">
    <citation type="journal article" date="2021" name="PeerJ">
        <title>Extensive microbial diversity within the chicken gut microbiome revealed by metagenomics and culture.</title>
        <authorList>
            <person name="Gilroy R."/>
            <person name="Ravi A."/>
            <person name="Getino M."/>
            <person name="Pursley I."/>
            <person name="Horton D.L."/>
            <person name="Alikhan N.F."/>
            <person name="Baker D."/>
            <person name="Gharbi K."/>
            <person name="Hall N."/>
            <person name="Watson M."/>
            <person name="Adriaenssens E.M."/>
            <person name="Foster-Nyarko E."/>
            <person name="Jarju S."/>
            <person name="Secka A."/>
            <person name="Antonio M."/>
            <person name="Oren A."/>
            <person name="Chaudhuri R.R."/>
            <person name="La Ragione R."/>
            <person name="Hildebrand F."/>
            <person name="Pallen M.J."/>
        </authorList>
    </citation>
    <scope>NUCLEOTIDE SEQUENCE</scope>
    <source>
        <strain evidence="4">10406</strain>
    </source>
</reference>
<feature type="transmembrane region" description="Helical" evidence="3">
    <location>
        <begin position="12"/>
        <end position="32"/>
    </location>
</feature>
<dbReference type="AlphaFoldDB" id="A0A9D1SVK7"/>
<dbReference type="GO" id="GO:0016020">
    <property type="term" value="C:membrane"/>
    <property type="evidence" value="ECO:0007669"/>
    <property type="project" value="InterPro"/>
</dbReference>
<dbReference type="InterPro" id="IPR009825">
    <property type="entry name" value="ECF_substrate-spec-like"/>
</dbReference>
<gene>
    <name evidence="4" type="ORF">IAC73_02685</name>
</gene>
<keyword evidence="1 3" id="KW-0812">Transmembrane</keyword>
<evidence type="ECO:0000313" key="4">
    <source>
        <dbReference type="EMBL" id="HIU98732.1"/>
    </source>
</evidence>
<dbReference type="Proteomes" id="UP000886857">
    <property type="component" value="Unassembled WGS sequence"/>
</dbReference>
<organism evidence="4 5">
    <name type="scientific">Candidatus Limadaptatus stercoripullorum</name>
    <dbReference type="NCBI Taxonomy" id="2840846"/>
    <lineage>
        <taxon>Bacteria</taxon>
        <taxon>Bacillati</taxon>
        <taxon>Bacillota</taxon>
        <taxon>Clostridia</taxon>
        <taxon>Eubacteriales</taxon>
        <taxon>Candidatus Limadaptatus</taxon>
    </lineage>
</organism>
<proteinExistence type="predicted"/>
<dbReference type="Gene3D" id="1.10.1760.20">
    <property type="match status" value="1"/>
</dbReference>
<feature type="transmembrane region" description="Helical" evidence="3">
    <location>
        <begin position="44"/>
        <end position="68"/>
    </location>
</feature>
<evidence type="ECO:0000313" key="5">
    <source>
        <dbReference type="Proteomes" id="UP000886857"/>
    </source>
</evidence>
<keyword evidence="3" id="KW-0472">Membrane</keyword>
<comment type="caution">
    <text evidence="4">The sequence shown here is derived from an EMBL/GenBank/DDBJ whole genome shotgun (WGS) entry which is preliminary data.</text>
</comment>
<keyword evidence="2 3" id="KW-1133">Transmembrane helix</keyword>
<protein>
    <submittedName>
        <fullName evidence="4">ECF transporter S component</fullName>
    </submittedName>
</protein>
<feature type="transmembrane region" description="Helical" evidence="3">
    <location>
        <begin position="74"/>
        <end position="95"/>
    </location>
</feature>
<feature type="transmembrane region" description="Helical" evidence="3">
    <location>
        <begin position="150"/>
        <end position="167"/>
    </location>
</feature>
<reference evidence="4" key="1">
    <citation type="submission" date="2020-10" db="EMBL/GenBank/DDBJ databases">
        <authorList>
            <person name="Gilroy R."/>
        </authorList>
    </citation>
    <scope>NUCLEOTIDE SEQUENCE</scope>
    <source>
        <strain evidence="4">10406</strain>
    </source>
</reference>
<name>A0A9D1SVK7_9FIRM</name>
<sequence>MQKRSKFSATRSVVFTALMTALVTLATVVLGFPAGDFFFNCGDAVIFVTAAILGPVPAMFAGGIGSFFADLAVYPATMVFTLFIKGVEGLVCGLLMRLLSRVSSHGLLGALFHVLSMAVAGTLMMTGYFVCNSFIYGTPASALAALPADAVQWSLSLAIATALLYGLRLIAFRDKLGFAPVPRHDAPPYRRVPHTGERSDL</sequence>
<feature type="transmembrane region" description="Helical" evidence="3">
    <location>
        <begin position="107"/>
        <end position="130"/>
    </location>
</feature>
<dbReference type="PANTHER" id="PTHR37815">
    <property type="entry name" value="UPF0397 PROTEIN BC_2624-RELATED"/>
    <property type="match status" value="1"/>
</dbReference>
<evidence type="ECO:0000256" key="1">
    <source>
        <dbReference type="ARBA" id="ARBA00022692"/>
    </source>
</evidence>
<evidence type="ECO:0000256" key="3">
    <source>
        <dbReference type="SAM" id="Phobius"/>
    </source>
</evidence>
<dbReference type="Pfam" id="PF07155">
    <property type="entry name" value="ECF-ribofla_trS"/>
    <property type="match status" value="1"/>
</dbReference>
<accession>A0A9D1SVK7</accession>